<name>A0AAD2W4V3_PSEPU</name>
<sequence>MTEITPDSMTAFEQTRVADLAAFYRALAALSETPTLDDLLALEPPLRGRLEALSPSLISETEAQALSRLLQGMIDSCVKALGH</sequence>
<dbReference type="AlphaFoldDB" id="A0AAD2W4V3"/>
<dbReference type="EMBL" id="APBQ01000200">
    <property type="protein sequence ID" value="ENY74393.1"/>
    <property type="molecule type" value="Genomic_DNA"/>
</dbReference>
<reference evidence="1 2" key="1">
    <citation type="submission" date="2013-02" db="EMBL/GenBank/DDBJ databases">
        <title>Insights into the proteome of triclosan-resistant Pseudomonas putida TRO1, isolated from activated sludge.</title>
        <authorList>
            <person name="Lolas I.B."/>
            <person name="Almeida B."/>
            <person name="Starnawski P.M."/>
            <person name="Soenderkaer M."/>
            <person name="Nielsen K.L."/>
            <person name="Nielsen J.L."/>
        </authorList>
    </citation>
    <scope>NUCLEOTIDE SEQUENCE [LARGE SCALE GENOMIC DNA]</scope>
    <source>
        <strain evidence="1 2">TRO1</strain>
    </source>
</reference>
<dbReference type="RefSeq" id="WP_004577401.1">
    <property type="nucleotide sequence ID" value="NZ_APBQ01000200.1"/>
</dbReference>
<organism evidence="1 2">
    <name type="scientific">Pseudomonas putida TRO1</name>
    <dbReference type="NCBI Taxonomy" id="1227924"/>
    <lineage>
        <taxon>Bacteria</taxon>
        <taxon>Pseudomonadati</taxon>
        <taxon>Pseudomonadota</taxon>
        <taxon>Gammaproteobacteria</taxon>
        <taxon>Pseudomonadales</taxon>
        <taxon>Pseudomonadaceae</taxon>
        <taxon>Pseudomonas</taxon>
    </lineage>
</organism>
<evidence type="ECO:0000313" key="2">
    <source>
        <dbReference type="Proteomes" id="UP000013237"/>
    </source>
</evidence>
<dbReference type="Proteomes" id="UP000013237">
    <property type="component" value="Unassembled WGS sequence"/>
</dbReference>
<accession>A0AAD2W4V3</accession>
<protein>
    <submittedName>
        <fullName evidence="1">Uncharacterized protein</fullName>
    </submittedName>
</protein>
<comment type="caution">
    <text evidence="1">The sequence shown here is derived from an EMBL/GenBank/DDBJ whole genome shotgun (WGS) entry which is preliminary data.</text>
</comment>
<gene>
    <name evidence="1" type="ORF">C206_27177</name>
</gene>
<evidence type="ECO:0000313" key="1">
    <source>
        <dbReference type="EMBL" id="ENY74393.1"/>
    </source>
</evidence>
<proteinExistence type="predicted"/>